<sequence>MHNPHRRRILAGLGASLAMPSLPSLSRAAAWPDRPVNFIVPFPPGGPVDTTTRFVTRPLGQMWSQPTIVDNRAGAGGIVGAQNAAKQEPDGYHYFFASIHHAVLPSLRRNLRYDIQKDFEPVGMAAVFPIVLVVNPKLPVKSVAELIAYDKAHPGELSFASSGTGGGTHLAGELFNSMTGTKIKHIPYRGSAPAMQDVLAGQVQVMFADGPSAVPHLKNGGIRALGVGNLKRSALFPEVPTIAEAGVPGYEAYSWSGLLAPRGTPADVIKRVNADLVKALSDAETAKGMLAAGAEPMPGTPEEFRGFLASELAKWHDVITKANIVIEEGS</sequence>
<dbReference type="InterPro" id="IPR006311">
    <property type="entry name" value="TAT_signal"/>
</dbReference>
<dbReference type="AlphaFoldDB" id="A0A1W6Z099"/>
<dbReference type="EMBL" id="CP021109">
    <property type="protein sequence ID" value="ARP86671.1"/>
    <property type="molecule type" value="Genomic_DNA"/>
</dbReference>
<protein>
    <submittedName>
        <fullName evidence="2">MFS transporter</fullName>
    </submittedName>
</protein>
<accession>A0A1W6Z099</accession>
<evidence type="ECO:0000313" key="3">
    <source>
        <dbReference type="Proteomes" id="UP000194139"/>
    </source>
</evidence>
<dbReference type="PROSITE" id="PS51318">
    <property type="entry name" value="TAT"/>
    <property type="match status" value="1"/>
</dbReference>
<dbReference type="Gene3D" id="3.40.190.150">
    <property type="entry name" value="Bordetella uptake gene, domain 1"/>
    <property type="match status" value="1"/>
</dbReference>
<keyword evidence="3" id="KW-1185">Reference proteome</keyword>
<evidence type="ECO:0000313" key="2">
    <source>
        <dbReference type="EMBL" id="ARP86671.1"/>
    </source>
</evidence>
<dbReference type="Gene3D" id="3.40.190.10">
    <property type="entry name" value="Periplasmic binding protein-like II"/>
    <property type="match status" value="1"/>
</dbReference>
<dbReference type="PIRSF" id="PIRSF017082">
    <property type="entry name" value="YflP"/>
    <property type="match status" value="1"/>
</dbReference>
<dbReference type="Pfam" id="PF03401">
    <property type="entry name" value="TctC"/>
    <property type="match status" value="1"/>
</dbReference>
<dbReference type="CDD" id="cd13578">
    <property type="entry name" value="PBP2_Bug27"/>
    <property type="match status" value="1"/>
</dbReference>
<dbReference type="InterPro" id="IPR042100">
    <property type="entry name" value="Bug_dom1"/>
</dbReference>
<dbReference type="SUPFAM" id="SSF53850">
    <property type="entry name" value="Periplasmic binding protein-like II"/>
    <property type="match status" value="1"/>
</dbReference>
<organism evidence="2 3">
    <name type="scientific">Bordetella genomosp. 9</name>
    <dbReference type="NCBI Taxonomy" id="1416803"/>
    <lineage>
        <taxon>Bacteria</taxon>
        <taxon>Pseudomonadati</taxon>
        <taxon>Pseudomonadota</taxon>
        <taxon>Betaproteobacteria</taxon>
        <taxon>Burkholderiales</taxon>
        <taxon>Alcaligenaceae</taxon>
        <taxon>Bordetella</taxon>
    </lineage>
</organism>
<name>A0A1W6Z099_9BORD</name>
<gene>
    <name evidence="2" type="ORF">CAL13_10965</name>
</gene>
<dbReference type="PANTHER" id="PTHR42928:SF5">
    <property type="entry name" value="BLR1237 PROTEIN"/>
    <property type="match status" value="1"/>
</dbReference>
<comment type="similarity">
    <text evidence="1">Belongs to the UPF0065 (bug) family.</text>
</comment>
<reference evidence="2 3" key="1">
    <citation type="submission" date="2017-05" db="EMBL/GenBank/DDBJ databases">
        <title>Complete and WGS of Bordetella genogroups.</title>
        <authorList>
            <person name="Spilker T."/>
            <person name="LiPuma J."/>
        </authorList>
    </citation>
    <scope>NUCLEOTIDE SEQUENCE [LARGE SCALE GENOMIC DNA]</scope>
    <source>
        <strain evidence="2 3">AU17164</strain>
    </source>
</reference>
<dbReference type="Proteomes" id="UP000194139">
    <property type="component" value="Chromosome"/>
</dbReference>
<dbReference type="InterPro" id="IPR005064">
    <property type="entry name" value="BUG"/>
</dbReference>
<proteinExistence type="inferred from homology"/>
<evidence type="ECO:0000256" key="1">
    <source>
        <dbReference type="ARBA" id="ARBA00006987"/>
    </source>
</evidence>
<dbReference type="RefSeq" id="WP_086072397.1">
    <property type="nucleotide sequence ID" value="NZ_CP021109.1"/>
</dbReference>
<dbReference type="PANTHER" id="PTHR42928">
    <property type="entry name" value="TRICARBOXYLATE-BINDING PROTEIN"/>
    <property type="match status" value="1"/>
</dbReference>